<evidence type="ECO:0000313" key="2">
    <source>
        <dbReference type="Proteomes" id="UP000727407"/>
    </source>
</evidence>
<evidence type="ECO:0000313" key="1">
    <source>
        <dbReference type="EMBL" id="KAF5893437.1"/>
    </source>
</evidence>
<dbReference type="AlphaFoldDB" id="A0A8J4UES9"/>
<sequence length="126" mass="14296">MDTILSFDSTMNITLQSDFTMGIALSFDSAIDISPPLTPSWTSRPLRIQHGHYFHLCLFHGQQLSFGSYSFPLDIVPLISYVEPVALPCSSTENIVQYLLPALLRWFLHVEKTLSWLSRKHSDSIP</sequence>
<gene>
    <name evidence="1" type="primary">cyb</name>
    <name evidence="1" type="ORF">DAT39_016850</name>
</gene>
<proteinExistence type="predicted"/>
<dbReference type="EMBL" id="QNUK01000435">
    <property type="protein sequence ID" value="KAF5893437.1"/>
    <property type="molecule type" value="Genomic_DNA"/>
</dbReference>
<comment type="caution">
    <text evidence="1">The sequence shown here is derived from an EMBL/GenBank/DDBJ whole genome shotgun (WGS) entry which is preliminary data.</text>
</comment>
<accession>A0A8J4UES9</accession>
<reference evidence="1" key="1">
    <citation type="submission" date="2020-07" db="EMBL/GenBank/DDBJ databases">
        <title>Clarias magur genome sequencing, assembly and annotation.</title>
        <authorList>
            <person name="Kushwaha B."/>
            <person name="Kumar R."/>
            <person name="Das P."/>
            <person name="Joshi C.G."/>
            <person name="Kumar D."/>
            <person name="Nagpure N.S."/>
            <person name="Pandey M."/>
            <person name="Agarwal S."/>
            <person name="Srivastava S."/>
            <person name="Singh M."/>
            <person name="Sahoo L."/>
            <person name="Jayasankar P."/>
            <person name="Meher P.K."/>
            <person name="Koringa P.G."/>
            <person name="Iquebal M.A."/>
            <person name="Das S.P."/>
            <person name="Bit A."/>
            <person name="Patnaik S."/>
            <person name="Patel N."/>
            <person name="Shah T.M."/>
            <person name="Hinsu A."/>
            <person name="Jena J.K."/>
        </authorList>
    </citation>
    <scope>NUCLEOTIDE SEQUENCE</scope>
    <source>
        <strain evidence="1">CIFAMagur01</strain>
        <tissue evidence="1">Testis</tissue>
    </source>
</reference>
<organism evidence="1 2">
    <name type="scientific">Clarias magur</name>
    <name type="common">Asian catfish</name>
    <name type="synonym">Macropteronotus magur</name>
    <dbReference type="NCBI Taxonomy" id="1594786"/>
    <lineage>
        <taxon>Eukaryota</taxon>
        <taxon>Metazoa</taxon>
        <taxon>Chordata</taxon>
        <taxon>Craniata</taxon>
        <taxon>Vertebrata</taxon>
        <taxon>Euteleostomi</taxon>
        <taxon>Actinopterygii</taxon>
        <taxon>Neopterygii</taxon>
        <taxon>Teleostei</taxon>
        <taxon>Ostariophysi</taxon>
        <taxon>Siluriformes</taxon>
        <taxon>Clariidae</taxon>
        <taxon>Clarias</taxon>
    </lineage>
</organism>
<dbReference type="Proteomes" id="UP000727407">
    <property type="component" value="Unassembled WGS sequence"/>
</dbReference>
<name>A0A8J4UES9_CLAMG</name>
<protein>
    <submittedName>
        <fullName evidence="1">Cytochrome b</fullName>
    </submittedName>
</protein>
<keyword evidence="2" id="KW-1185">Reference proteome</keyword>